<name>A0A182FTG1_ANOAL</name>
<sequence length="5236" mass="570620">MNCHQILSGACNAGDRCFAVGSVEGVPFTAYAAGCNIVVLASNFERVQIIPGAVHNYIRISALDASTDTGKIAAAYEDKVCIFEPTPLIHTDRSSTHGLEYKWVQTGSLQAASHISSLSWNLEGTRLLTGGTVLQLWHERLSKDEDEPSSVKFEIGGSERDPKTPTGEEESDSTSWDCVWKCHTATPVHHMAFSPDGTLFATSGKSDRLVKVWYENKHILFPNKSFDQSQSQSSFIGAPEVSYGFVYVAHPRAVTHLSWRKTSKYMPKGSVSNMLVTSCLDNICRIWVETVLPDDGLVNMNQFDPLASQNPKFRTHRHKHRFMQRLKHMKTCFHIRRHAKHGGGGGVNGLNGMGAGFGGPGASSSPGGFGNAPIPTLPSTYSVHDFHSYGYHGTGMTPGLHFHLAASINAETDIPLVPSLHTTDPAAQPNFILHWLNNKEMHFTPQAEGILQEITRKVIEKEDQQQHTNVSGSNSDGGGGMEAAGGGASLLLEEEGFERRGKLRSALSQEESNSNSEEGPHPTTQHRSHSIGAGSLQGAGPGLSNTTSINSLANDHHHHHHQQHLHVTDSLDMKIECLLRDWHHSPDLLFSIHPIDGSYLIWVVEWLDEYHPGSFRQAQVSFSTRIPSAFPLGDAMSMSTTVALYNTGGNLGFRDMIMRGPKSSCGAGGIAGSSAGQQQDGIVSEAGITSLPSVLEENEADENAAGEQGSDAGGYNQDGGRGGAGDGDECSNNEARDRETGEPLEQQDILTAPPSPTISMVTKHSNGTLNLWQLTFADRSKFSQVLSIGHASRASGHRFRVNDITCHPVLPLLLTTSHHNIPDIPSPTGKGVTPGSGRPKDVFVPTGFCSELILWRVDAVGPLSQSGGVSELARINSPEISAFSNVAWIPTLLPSTTLGNLSNSPSACFVASDGECLRVYQAVIDARTLLAEISSSERRCRRMDSLMSLSTESSESAGLLPPTLHDRIKIVSQQSTARPGCIIQLDAIDDATHDWQNTQFLHVFQEQLITGERTEVLADPFGGSGNSNFTASMGIGGESTLGAANDSKPTIGLMDGGMGAMVDLQRNAQFEQPFYLVVLERTQNGTTLHMWRIVIASQPATADDLSSSMIYVPDSNLVQDLDDPENLHRPSVVLDDTGRASSAGHHHHHHHHQRGGVAPDHASHVNISTTKVCTQELPLPDGVDVIHAAPAAGHLSSSSIYPACFAPYIIVTACSDSTVRFWKCKTKNRGADRSSDDPPRYEWCEWEMIRKDQESTIDVSGQLLHISAAYSGRIACAYKYGKSFTRPTKSSDPESRFVNLSVAIYECESTGGSEWVLEDTIHLKNIHLPRIQMDHNLDLSYLYDTRTLQKKQRLNQVLQTLSHDDGRSPRSVNGDVTPEALTKPPGTGLLAVPSFSTLQSLRKSITEHGNTCPITQKHLVQLDWVSKEDGSHILTVAVGSKILLFTPVSSDLAQSNMKAMKESQSTNRPLLRKASSLAQPHFNDEIRWMKLRQIELTTADGLPPLPMQISWVRDGIFVAGMDSEMHVYSQWKPQSNSLYNVSHPLDIDDLYDTRNLKDEDLRSMAQDSTQRRLANVSSMPVLSRVSSINLNQMMSNEAQKKKKPPYAAASTGQLGSVASGVSGEPSQPSGNAGHDYMTDYGLFEASRIACPVLPQYHPKQLMELLNSGKIRWVKAILAHLVRCISGSYTVRGCGGDEESLNRQIPEELTLDYAEITSIPPLPLWTLLAADKESTGSNLQQTDEVKDYNELFESNIADESLDDLLDDESGGGEMGNRHTDRRSSLPEKHYLSHFGPRQGQLLSRLLTHTHLPGLSSLDQMHLLALADTVSTCNIDFAERFAIDAAKTAIAKENLTGVPNTESVSTDSLDDCGLRFLLAMKHYNYLLRCLPISQRQSFQRQGVGTGNIVWAFHSESEEELLNLIPSYVKGQPKWHVLKELGVGWWLRNNSLLRQCIERLAKASFQANQDPLDAAIYYMAMKKKSVVWGLFRSKRDEKMTQFFANNFSEDRWRKAALKNAFALLGKQRFEHAVAFFLLANSLNDALEVCLTKLEDLQLALVITRLYEGEHDATPPSFRRLLYEEVLGCDKNGENQDLSRAHPDPFLRSMALWILKDYTGSLSTLLDNQIGSMHPLFDDEGAALGGPSSSAHHDSSHSTNPNVFNFYVYLRTHPLLIRQHIASSAQDKKRAQVVIAGFSYGGGGGAGDGTSGIPGASGATDKQIQLEDSITPLERQLYFTTAHAHFKAGCPALALEVLSKLPTKVIDQETSSTLQSPVGAAGAVADGKDQSGLIATGILDWSNNTASGGGETSSSFDWGASSNSTALDWGAPVSGQLNGAGADDGFKIVWDDDDAAGGSDEDDDGGIQIKSKPEQPPTSSGDSKGIDASAEPVEEIGGSSLDIMAQQLKFIACLKILMEELSTLATGFEVDGGQLRYQLYVWLEREVEALKQLCNYSTGDSENTAIEDTTMTVGGETTIGDRDTPVLANKFPQDKPTLHEILIQEKQDFEAKVHRAARRKRWLKANETLLRTLLSYCSLHGASGGGLASVRMELVLLLQELQQEKTQQQLLSPLPFPTTLPLLSACVAGNKTVIADPLRYLQSHTHDMLQTMVNMRMPPHMNRAYTFPSGIFVLRDLAVALSACIYQSLCDSDTFSVKQSGGGQGDGGSQGCHSPGMETIAKLNASCQSTHLMANAAAHQRRRKYSTDEPLAVSTPPSKWPGVTNLRALLAREKDEDTPRLNVLLCESFVAAYMALFVYALTTCDSHILYRLAGQNFTDGSWSTLFGGGVKKLLRKATSQAQAATGANATSQTAVNQMQQQEGNDSSSSAVATASGDTGSAGAAGADGSVWGAVTSLTKQRVKLNMKLLGHFAGPQGASNMKEDKPTYREQFVPPEMSMVSYFLTKPIPRGYGADEEEYDSADSATSDMEEDEEDEDVFNDPLNNDPKASQVSAAVRKHRLDNTEHSNPNSYSWCIMRFALIRVAQSQLQQFIAIAGIEMQELPVCSPLVHGILRSLSTWQDLLKEELENRGPASVDYIPGTFYVVQTIRRSPNSILIPGTMRNNVGCFVESEAKGPAIHKYRSLLERSNTPFSPCVSAAAPAKRLWNYLVRIEAVQDIFIRAVFGKKKTTTAIPYDPSIGGGASTAASVVDAGTPVGHEHNANGGGMTGAGIPVHQQNVNIPEPVRIIHKDQEQISAFCLNMVNPGLLALATPREVQEMDIALLLESPNWMEDECEMDIMNLSRDIESLPSSSFLVIQTATDKHLINQNISSAQNYGAPSSPQPGIAGQSGRGASVVLKHKVDNIKRMSAHPLMPLYLTGGQDGSVQMWEWGHQQVVCTPRSPGTFAKVTRCRFSQHGNKFGIADGDGNLSLWQVGLASQNNRPFFAHEHPIKCLAIDPNEEHFVTGSADGDIKVWGLTVHTQLYSFMGEHARSSFFKHIGQGVTQLQIDQGGRLFSCGADGSMKIPEELTLDYAEITSIPPLPLWTLLAADKESTGSNLQQTDEVKDYNELFESNIADESLDDLLDDESGGGEMGNRHTDRRSSLPEKHYLSHFGPRQGQLLSRLLTHTHLPGLSSLDQMHLLALADTVSTCNIDFAERFAIDAAKTAIAKENLTGVPNTESVSTDSLDDCGLRFLLAMKHYNYLLRCLPISQRQSFQRQGVGTGNIVWAFHSESEEELLNLIPSYVKGQPKWHVLKELGVGWWLRNNSLLRQCIERLAKASFQANQDPLDAAIYYMAMKKKSVVWGLFRSKRDEKMTQFFANNFSEDRWRKAALKNAFALLGKQRFEHAVAFFLLANSLNDALEVCLTKLEDLQLALVITRLYEGEHDATPPSFRRLLYEEVLGCDKNGENQDLSRAHPDPFLRSMALWILKDYTGSLSTLLDNQIGSMHPLFDDEGAALGGPSSSAHHDSSHSTNPNVFNFYVYLRTHPLLIRQHIASSAQDKKRAQVVIAGFSYGGGGGAGDGTSGIPGASGATDKQIQLEDSITPLERQLYFTTAHAHFKAGCPALALEVLSKLPTKVIDQETSSTLQSPVGAAGAVADGKDQSGLIATGILDWSNNTASGGGETSSSFDWGASSNSTALDWGAPVSGQLNGAGADDGFKIVWDDDDAAGGSDEDDDGGIQIKSKPEQPPTSSGDSKGIDASAEPVEEIGGSSLDIMAQQLKFIACLKILMEELSTLATGFEVDGGQLRYQLYVWLEREVEALKQLCNYSTGDSENTAIEDTTMTVGGETTIGDRDTPVLANKFPQDKPTLHEILIQEKQDFEAKVHRAARRKRWLKANETLLRTLLSYCSLHGASGGGLASVRMELVLLLQELQQEKTQQQLLSPLPFPTTLPLLSACVAGNKTVIADPLRYLQSHTHDMLQTMVNMRMPPHMNRAYTFPSGIFVLRDLAVALSACIYQSLCDSDTFSVKQSGGGQGDGGSQGCHSPGMETIAKLNASCQSTHLMANAAAHQRRRKYSTDEPLAVSTPPSKWPGVTNLRALLAREKDEDTPRLNVLLCESFVAAYMALFVYALTTCDSHILYRLAGQNFTDGSWSTLFGGGVKKLLRKATSQAQAATGANATSQTAVNQMQQQEGNDSSSSAVATASGDTGSAGAAGADGSVWGAVTSLTKQRVKLNMKLLGHFAGPQGASNMKEDKPTYREQFVPPEMSMVSYFLTKPIPRGYGADEEEYDSADSATSDMEEDEEDEDVFNDPLNNDPKASQVSAAVRKHRLDNTEHSNPNSYSWCIMRFALIRVAQSQLQQFIAIAGIEMQELPVCSPLVHGILRSLSTWQDLLKEELENRGPASVDYIPGTFYVVQTIRRSPNSILIPGTMRNNVGCFVESEAKGPAIHKYRSLLERSNTPFSPCVSAAAPAKRLWNYLVRIEAVQDIFIRAVFGKKKTTTAIPYDPSIGGGASTAASVVDAGTPVGHEHNANGGGMTGAGIPVHQQNVNIPEPVRIIHKDQEQISAFCLNMVNPGLLALATPREVQEMDIALLLESPNWMEDECEMDIMNLSRDIESLPSSSFLVIQTATDKHLINQNISSAQNYGAPSSPQPGIAGQSGRGASVVLKHKVDNIKRMSAHPLMPLYLTGGQDGSVQMWEWGHQQVVCTPRSPGTFAKVTRCRFSQHGNKFGIADGDGNLSLWQVGLASQNNRPFFAHEHPIKCLAIDPNEEHFVTGSADGDIKVWGLTVHTQLYSFMGEHARSSFFKHIGQGVTQLQIDQGGRLFSCGADGSMKVRQLPDRESIIHSLY</sequence>
<dbReference type="Gene3D" id="2.130.10.10">
    <property type="entry name" value="YVTN repeat-like/Quinoprotein amine dehydrogenase"/>
    <property type="match status" value="3"/>
</dbReference>
<feature type="region of interest" description="Disordered" evidence="1">
    <location>
        <begin position="462"/>
        <end position="486"/>
    </location>
</feature>
<dbReference type="FunFam" id="2.130.10.10:FF:000208">
    <property type="entry name" value="dmX-like protein 1 isoform X1"/>
    <property type="match status" value="1"/>
</dbReference>
<dbReference type="PANTHER" id="PTHR13950:SF9">
    <property type="entry name" value="RABCONNECTIN-3A"/>
    <property type="match status" value="1"/>
</dbReference>
<dbReference type="InterPro" id="IPR022033">
    <property type="entry name" value="Rav1p_C"/>
</dbReference>
<feature type="compositionally biased region" description="Polar residues" evidence="1">
    <location>
        <begin position="543"/>
        <end position="553"/>
    </location>
</feature>
<dbReference type="InterPro" id="IPR036322">
    <property type="entry name" value="WD40_repeat_dom_sf"/>
</dbReference>
<dbReference type="VEuPathDB" id="VectorBase:AALB009841"/>
<organism evidence="3 4">
    <name type="scientific">Anopheles albimanus</name>
    <name type="common">New world malaria mosquito</name>
    <dbReference type="NCBI Taxonomy" id="7167"/>
    <lineage>
        <taxon>Eukaryota</taxon>
        <taxon>Metazoa</taxon>
        <taxon>Ecdysozoa</taxon>
        <taxon>Arthropoda</taxon>
        <taxon>Hexapoda</taxon>
        <taxon>Insecta</taxon>
        <taxon>Pterygota</taxon>
        <taxon>Neoptera</taxon>
        <taxon>Endopterygota</taxon>
        <taxon>Diptera</taxon>
        <taxon>Nematocera</taxon>
        <taxon>Culicoidea</taxon>
        <taxon>Culicidae</taxon>
        <taxon>Anophelinae</taxon>
        <taxon>Anopheles</taxon>
    </lineage>
</organism>
<dbReference type="GO" id="GO:0043291">
    <property type="term" value="C:RAVE complex"/>
    <property type="evidence" value="ECO:0007669"/>
    <property type="project" value="TreeGrafter"/>
</dbReference>
<feature type="region of interest" description="Disordered" evidence="1">
    <location>
        <begin position="2801"/>
        <end position="2841"/>
    </location>
</feature>
<dbReference type="VEuPathDB" id="VectorBase:AALB20_030012"/>
<dbReference type="SUPFAM" id="SSF50978">
    <property type="entry name" value="WD40 repeat-like"/>
    <property type="match status" value="3"/>
</dbReference>
<feature type="compositionally biased region" description="Basic residues" evidence="1">
    <location>
        <begin position="1144"/>
        <end position="1154"/>
    </location>
</feature>
<dbReference type="GO" id="GO:0007035">
    <property type="term" value="P:vacuolar acidification"/>
    <property type="evidence" value="ECO:0007669"/>
    <property type="project" value="TreeGrafter"/>
</dbReference>
<feature type="region of interest" description="Disordered" evidence="1">
    <location>
        <begin position="1363"/>
        <end position="1383"/>
    </location>
</feature>
<evidence type="ECO:0000313" key="4">
    <source>
        <dbReference type="Proteomes" id="UP000069272"/>
    </source>
</evidence>
<feature type="domain" description="RAVE complex protein Rav1 C-terminal" evidence="2">
    <location>
        <begin position="1863"/>
        <end position="2172"/>
    </location>
</feature>
<feature type="region of interest" description="Disordered" evidence="1">
    <location>
        <begin position="2344"/>
        <end position="2385"/>
    </location>
</feature>
<dbReference type="PROSITE" id="PS50082">
    <property type="entry name" value="WD_REPEATS_2"/>
    <property type="match status" value="2"/>
</dbReference>
<protein>
    <recommendedName>
        <fullName evidence="2">RAVE complex protein Rav1 C-terminal domain-containing protein</fullName>
    </recommendedName>
</protein>
<feature type="compositionally biased region" description="Acidic residues" evidence="1">
    <location>
        <begin position="4106"/>
        <end position="4120"/>
    </location>
</feature>
<feature type="region of interest" description="Disordered" evidence="1">
    <location>
        <begin position="499"/>
        <end position="563"/>
    </location>
</feature>
<dbReference type="InterPro" id="IPR015943">
    <property type="entry name" value="WD40/YVTN_repeat-like_dom_sf"/>
</dbReference>
<feature type="compositionally biased region" description="Low complexity" evidence="1">
    <location>
        <begin position="508"/>
        <end position="517"/>
    </location>
</feature>
<dbReference type="Pfam" id="PF12234">
    <property type="entry name" value="Rav1p_C"/>
    <property type="match status" value="2"/>
</dbReference>
<feature type="region of interest" description="Disordered" evidence="1">
    <location>
        <begin position="4560"/>
        <end position="4600"/>
    </location>
</feature>
<feature type="compositionally biased region" description="Polar residues" evidence="1">
    <location>
        <begin position="2801"/>
        <end position="2821"/>
    </location>
</feature>
<dbReference type="Pfam" id="PF00400">
    <property type="entry name" value="WD40"/>
    <property type="match status" value="3"/>
</dbReference>
<feature type="compositionally biased region" description="Gly residues" evidence="1">
    <location>
        <begin position="716"/>
        <end position="725"/>
    </location>
</feature>
<feature type="domain" description="RAVE complex protein Rav1 C-terminal" evidence="2">
    <location>
        <begin position="3622"/>
        <end position="3931"/>
    </location>
</feature>
<feature type="region of interest" description="Disordered" evidence="1">
    <location>
        <begin position="3520"/>
        <end position="3541"/>
    </location>
</feature>
<reference evidence="3" key="2">
    <citation type="submission" date="2022-08" db="UniProtKB">
        <authorList>
            <consortium name="EnsemblMetazoa"/>
        </authorList>
    </citation>
    <scope>IDENTIFICATION</scope>
    <source>
        <strain evidence="3">STECLA/ALBI9_A</strain>
    </source>
</reference>
<feature type="region of interest" description="Disordered" evidence="1">
    <location>
        <begin position="4103"/>
        <end position="4144"/>
    </location>
</feature>
<feature type="compositionally biased region" description="Gly residues" evidence="1">
    <location>
        <begin position="475"/>
        <end position="486"/>
    </location>
</feature>
<feature type="compositionally biased region" description="Low complexity" evidence="1">
    <location>
        <begin position="4581"/>
        <end position="4600"/>
    </location>
</feature>
<feature type="compositionally biased region" description="Acidic residues" evidence="1">
    <location>
        <begin position="2347"/>
        <end position="2361"/>
    </location>
</feature>
<feature type="region of interest" description="Disordered" evidence="1">
    <location>
        <begin position="4668"/>
        <end position="4707"/>
    </location>
</feature>
<feature type="region of interest" description="Disordered" evidence="1">
    <location>
        <begin position="2909"/>
        <end position="2948"/>
    </location>
</feature>
<dbReference type="InterPro" id="IPR001680">
    <property type="entry name" value="WD40_rpt"/>
</dbReference>
<evidence type="ECO:0000256" key="1">
    <source>
        <dbReference type="SAM" id="MobiDB-lite"/>
    </source>
</evidence>
<evidence type="ECO:0000313" key="3">
    <source>
        <dbReference type="EnsemblMetazoa" id="AALB009841-PA"/>
    </source>
</evidence>
<feature type="region of interest" description="Disordered" evidence="1">
    <location>
        <begin position="698"/>
        <end position="757"/>
    </location>
</feature>
<feature type="region of interest" description="Disordered" evidence="1">
    <location>
        <begin position="1121"/>
        <end position="1161"/>
    </location>
</feature>
<dbReference type="SMART" id="SM00320">
    <property type="entry name" value="WD40"/>
    <property type="match status" value="13"/>
</dbReference>
<dbReference type="PANTHER" id="PTHR13950">
    <property type="entry name" value="RABCONNECTIN-RELATED"/>
    <property type="match status" value="1"/>
</dbReference>
<keyword evidence="4" id="KW-1185">Reference proteome</keyword>
<evidence type="ECO:0000259" key="2">
    <source>
        <dbReference type="Pfam" id="PF12234"/>
    </source>
</evidence>
<feature type="compositionally biased region" description="Acidic residues" evidence="1">
    <location>
        <begin position="4683"/>
        <end position="4694"/>
    </location>
</feature>
<accession>A0A182FTG1</accession>
<dbReference type="EnsemblMetazoa" id="AALB009841-RA">
    <property type="protein sequence ID" value="AALB009841-PA"/>
    <property type="gene ID" value="AALB009841"/>
</dbReference>
<feature type="compositionally biased region" description="Low complexity" evidence="1">
    <location>
        <begin position="2822"/>
        <end position="2841"/>
    </location>
</feature>
<feature type="region of interest" description="Disordered" evidence="1">
    <location>
        <begin position="147"/>
        <end position="173"/>
    </location>
</feature>
<dbReference type="Proteomes" id="UP000069272">
    <property type="component" value="Chromosome 3R"/>
</dbReference>
<dbReference type="STRING" id="7167.A0A182FTG1"/>
<feature type="compositionally biased region" description="Polar residues" evidence="1">
    <location>
        <begin position="4560"/>
        <end position="4580"/>
    </location>
</feature>
<dbReference type="InterPro" id="IPR052208">
    <property type="entry name" value="DmX-like/RAVE_component"/>
</dbReference>
<reference evidence="3 4" key="1">
    <citation type="journal article" date="2017" name="G3 (Bethesda)">
        <title>The Physical Genome Mapping of Anopheles albimanus Corrected Scaffold Misassemblies and Identified Interarm Rearrangements in Genus Anopheles.</title>
        <authorList>
            <person name="Artemov G.N."/>
            <person name="Peery A.N."/>
            <person name="Jiang X."/>
            <person name="Tu Z."/>
            <person name="Stegniy V.N."/>
            <person name="Sharakhova M.V."/>
            <person name="Sharakhov I.V."/>
        </authorList>
    </citation>
    <scope>NUCLEOTIDE SEQUENCE [LARGE SCALE GENOMIC DNA]</scope>
    <source>
        <strain evidence="3 4">ALBI9_A</strain>
    </source>
</reference>
<feature type="compositionally biased region" description="Acidic residues" evidence="1">
    <location>
        <begin position="2924"/>
        <end position="2935"/>
    </location>
</feature>
<dbReference type="PROSITE" id="PS50294">
    <property type="entry name" value="WD_REPEATS_REGION"/>
    <property type="match status" value="2"/>
</dbReference>
<feature type="region of interest" description="Disordered" evidence="1">
    <location>
        <begin position="1761"/>
        <end position="1782"/>
    </location>
</feature>
<proteinExistence type="predicted"/>